<dbReference type="Proteomes" id="UP000475582">
    <property type="component" value="Unassembled WGS sequence"/>
</dbReference>
<evidence type="ECO:0000313" key="2">
    <source>
        <dbReference type="EMBL" id="MTV41082.1"/>
    </source>
</evidence>
<sequence length="271" mass="29716">MSTLLRDERIRTAGFERHEYLVHGVRTVLYSAGQGRPVVYFHGAGIFQGFEFARAWTDHCRVILPYHPGFGESADDDQIGSLHDYVNHYLELFDQLGLDQFDLVGCSMGGRLAAEFAVAHAERIRKLVLVCPAGLAVPDHPMTSLAAIPPAELISYLIEDASVLTPFLPDGPDPAFAAMRAREGTAVGRVLRNGSLVNPKLGAWLHRVQVPTLLLWGEGDRLIPVGQAEAWARLLPQVQVQTWPRAGHLLLDELAAAREAVVRFLSDVGSA</sequence>
<dbReference type="OrthoDB" id="5521505at2"/>
<dbReference type="Gene3D" id="3.40.50.1820">
    <property type="entry name" value="alpha/beta hydrolase"/>
    <property type="match status" value="1"/>
</dbReference>
<dbReference type="InterPro" id="IPR050266">
    <property type="entry name" value="AB_hydrolase_sf"/>
</dbReference>
<keyword evidence="2" id="KW-0378">Hydrolase</keyword>
<dbReference type="GO" id="GO:0016787">
    <property type="term" value="F:hydrolase activity"/>
    <property type="evidence" value="ECO:0007669"/>
    <property type="project" value="UniProtKB-KW"/>
</dbReference>
<organism evidence="2 3">
    <name type="scientific">Duganella radicis</name>
    <dbReference type="NCBI Taxonomy" id="551988"/>
    <lineage>
        <taxon>Bacteria</taxon>
        <taxon>Pseudomonadati</taxon>
        <taxon>Pseudomonadota</taxon>
        <taxon>Betaproteobacteria</taxon>
        <taxon>Burkholderiales</taxon>
        <taxon>Oxalobacteraceae</taxon>
        <taxon>Telluria group</taxon>
        <taxon>Duganella</taxon>
    </lineage>
</organism>
<dbReference type="EMBL" id="WNKY01000047">
    <property type="protein sequence ID" value="MTV41082.1"/>
    <property type="molecule type" value="Genomic_DNA"/>
</dbReference>
<comment type="caution">
    <text evidence="2">The sequence shown here is derived from an EMBL/GenBank/DDBJ whole genome shotgun (WGS) entry which is preliminary data.</text>
</comment>
<keyword evidence="3" id="KW-1185">Reference proteome</keyword>
<dbReference type="InterPro" id="IPR029058">
    <property type="entry name" value="AB_hydrolase_fold"/>
</dbReference>
<dbReference type="InterPro" id="IPR000073">
    <property type="entry name" value="AB_hydrolase_1"/>
</dbReference>
<protein>
    <submittedName>
        <fullName evidence="2">Alpha/beta fold hydrolase</fullName>
    </submittedName>
</protein>
<dbReference type="Pfam" id="PF12697">
    <property type="entry name" value="Abhydrolase_6"/>
    <property type="match status" value="1"/>
</dbReference>
<dbReference type="PRINTS" id="PR00111">
    <property type="entry name" value="ABHYDROLASE"/>
</dbReference>
<proteinExistence type="predicted"/>
<reference evidence="2 3" key="1">
    <citation type="submission" date="2019-11" db="EMBL/GenBank/DDBJ databases">
        <title>Type strains purchased from KCTC, JCM and DSMZ.</title>
        <authorList>
            <person name="Lu H."/>
        </authorList>
    </citation>
    <scope>NUCLEOTIDE SEQUENCE [LARGE SCALE GENOMIC DNA]</scope>
    <source>
        <strain evidence="2 3">KCTC 22382</strain>
    </source>
</reference>
<name>A0A6L6PQ98_9BURK</name>
<dbReference type="SUPFAM" id="SSF53474">
    <property type="entry name" value="alpha/beta-Hydrolases"/>
    <property type="match status" value="1"/>
</dbReference>
<dbReference type="PANTHER" id="PTHR43798:SF33">
    <property type="entry name" value="HYDROLASE, PUTATIVE (AFU_ORTHOLOGUE AFUA_2G14860)-RELATED"/>
    <property type="match status" value="1"/>
</dbReference>
<gene>
    <name evidence="2" type="ORF">GM676_26325</name>
</gene>
<dbReference type="GO" id="GO:0016020">
    <property type="term" value="C:membrane"/>
    <property type="evidence" value="ECO:0007669"/>
    <property type="project" value="TreeGrafter"/>
</dbReference>
<evidence type="ECO:0000259" key="1">
    <source>
        <dbReference type="Pfam" id="PF12697"/>
    </source>
</evidence>
<evidence type="ECO:0000313" key="3">
    <source>
        <dbReference type="Proteomes" id="UP000475582"/>
    </source>
</evidence>
<dbReference type="RefSeq" id="WP_155467172.1">
    <property type="nucleotide sequence ID" value="NZ_WNKY01000047.1"/>
</dbReference>
<dbReference type="AlphaFoldDB" id="A0A6L6PQ98"/>
<accession>A0A6L6PQ98</accession>
<feature type="domain" description="AB hydrolase-1" evidence="1">
    <location>
        <begin position="38"/>
        <end position="256"/>
    </location>
</feature>
<dbReference type="PANTHER" id="PTHR43798">
    <property type="entry name" value="MONOACYLGLYCEROL LIPASE"/>
    <property type="match status" value="1"/>
</dbReference>